<organism evidence="2 3">
    <name type="scientific">Rhodnius prolixus</name>
    <name type="common">Triatomid bug</name>
    <dbReference type="NCBI Taxonomy" id="13249"/>
    <lineage>
        <taxon>Eukaryota</taxon>
        <taxon>Metazoa</taxon>
        <taxon>Ecdysozoa</taxon>
        <taxon>Arthropoda</taxon>
        <taxon>Hexapoda</taxon>
        <taxon>Insecta</taxon>
        <taxon>Pterygota</taxon>
        <taxon>Neoptera</taxon>
        <taxon>Paraneoptera</taxon>
        <taxon>Hemiptera</taxon>
        <taxon>Heteroptera</taxon>
        <taxon>Panheteroptera</taxon>
        <taxon>Cimicomorpha</taxon>
        <taxon>Reduviidae</taxon>
        <taxon>Triatominae</taxon>
        <taxon>Rhodnius</taxon>
    </lineage>
</organism>
<evidence type="ECO:0000313" key="2">
    <source>
        <dbReference type="EnsemblMetazoa" id="RPRC017709-PA"/>
    </source>
</evidence>
<feature type="coiled-coil region" evidence="1">
    <location>
        <begin position="131"/>
        <end position="165"/>
    </location>
</feature>
<dbReference type="AlphaFoldDB" id="A0A905QWS7"/>
<evidence type="ECO:0000313" key="3">
    <source>
        <dbReference type="Proteomes" id="UP000015103"/>
    </source>
</evidence>
<keyword evidence="3" id="KW-1185">Reference proteome</keyword>
<dbReference type="RefSeq" id="XP_073983592.1">
    <property type="nucleotide sequence ID" value="XM_074127491.1"/>
</dbReference>
<sequence length="226" mass="26922">MNNQDTDEMESTVRITKSKIQEKQYTHNLAQTEYDKLCALSETYIKNLEEFKEKKYLCENLVKGCESRILEYEKSEKEFEKEIEEKKNTVANLKLSHLEIQKAKENDDKQFNEDVIQVVEKLCSERELFCKNTLNEELQNSYEEIKAYDQEVNDLKILIEDIKSKCPIFNNTQESIIENCRQQMPFIKEEICKAKFENHLFDKKKNTYESTKSALLQEINKMEQQL</sequence>
<feature type="coiled-coil region" evidence="1">
    <location>
        <begin position="69"/>
        <end position="96"/>
    </location>
</feature>
<dbReference type="EMBL" id="ACPB03000397">
    <property type="status" value="NOT_ANNOTATED_CDS"/>
    <property type="molecule type" value="Genomic_DNA"/>
</dbReference>
<proteinExistence type="predicted"/>
<dbReference type="Proteomes" id="UP000015103">
    <property type="component" value="Unassembled WGS sequence"/>
</dbReference>
<keyword evidence="1" id="KW-0175">Coiled coil</keyword>
<name>A0A905QWS7_RHOPR</name>
<reference evidence="2" key="1">
    <citation type="submission" date="2022-10" db="UniProtKB">
        <authorList>
            <consortium name="EnsemblMetazoa"/>
        </authorList>
    </citation>
    <scope>IDENTIFICATION</scope>
</reference>
<accession>A0A905QWS7</accession>
<dbReference type="EnsemblMetazoa" id="RPRC017709-RA">
    <property type="protein sequence ID" value="RPRC017709-PA"/>
    <property type="gene ID" value="RPRC017709"/>
</dbReference>
<protein>
    <submittedName>
        <fullName evidence="2">Uncharacterized protein</fullName>
    </submittedName>
</protein>
<dbReference type="GeneID" id="141453831"/>
<dbReference type="RefSeq" id="XP_073983594.1">
    <property type="nucleotide sequence ID" value="XM_074127493.1"/>
</dbReference>
<evidence type="ECO:0000256" key="1">
    <source>
        <dbReference type="SAM" id="Coils"/>
    </source>
</evidence>